<reference evidence="3 4" key="1">
    <citation type="submission" date="2020-12" db="EMBL/GenBank/DDBJ databases">
        <title>Revised draft genomes of Rhodomicrobium vannielii ATCC 17100 and Rhodomicrobium udaipurense JA643.</title>
        <authorList>
            <person name="Conners E.M."/>
            <person name="Davenport E.J."/>
            <person name="Bose A."/>
        </authorList>
    </citation>
    <scope>NUCLEOTIDE SEQUENCE [LARGE SCALE GENOMIC DNA]</scope>
    <source>
        <strain evidence="3 4">JA643</strain>
    </source>
</reference>
<evidence type="ECO:0000259" key="2">
    <source>
        <dbReference type="Pfam" id="PF00582"/>
    </source>
</evidence>
<dbReference type="Pfam" id="PF00582">
    <property type="entry name" value="Usp"/>
    <property type="match status" value="1"/>
</dbReference>
<dbReference type="PANTHER" id="PTHR46268:SF15">
    <property type="entry name" value="UNIVERSAL STRESS PROTEIN HP_0031"/>
    <property type="match status" value="1"/>
</dbReference>
<dbReference type="EMBL" id="JAEMUK010000011">
    <property type="protein sequence ID" value="MBJ7543177.1"/>
    <property type="molecule type" value="Genomic_DNA"/>
</dbReference>
<evidence type="ECO:0000313" key="4">
    <source>
        <dbReference type="Proteomes" id="UP000623250"/>
    </source>
</evidence>
<evidence type="ECO:0000256" key="1">
    <source>
        <dbReference type="ARBA" id="ARBA00008791"/>
    </source>
</evidence>
<organism evidence="3 4">
    <name type="scientific">Rhodomicrobium udaipurense</name>
    <dbReference type="NCBI Taxonomy" id="1202716"/>
    <lineage>
        <taxon>Bacteria</taxon>
        <taxon>Pseudomonadati</taxon>
        <taxon>Pseudomonadota</taxon>
        <taxon>Alphaproteobacteria</taxon>
        <taxon>Hyphomicrobiales</taxon>
        <taxon>Hyphomicrobiaceae</taxon>
        <taxon>Rhodomicrobium</taxon>
    </lineage>
</organism>
<dbReference type="AlphaFoldDB" id="A0A8I1KIZ4"/>
<accession>A0A8I1KIZ4</accession>
<dbReference type="SUPFAM" id="SSF52402">
    <property type="entry name" value="Adenine nucleotide alpha hydrolases-like"/>
    <property type="match status" value="2"/>
</dbReference>
<dbReference type="Gene3D" id="3.40.50.12370">
    <property type="match status" value="1"/>
</dbReference>
<sequence>MPIKTILVYLPNGRTAAAILEPVVTIAAARSAHVIGLHLIPQVPEYGEFPADISEEVISRIQKAGQDAAMETKQAFEGTLQNSGLTYEWRCFSASYAAGSDAILRNAHGADLVVCGAQSEDLPDAWNDFSEIALMGGGRPVLILPTLKPQKSVARNVIIAWNDTREAARAVFDSLDLIKDAASVRAVTVIQRESERAAAEALGADLIANLTRHGITARSEVAYAGDNGAADAIVRLMGQDCDLLVMGGYSKSRFREMLFGGVSRDVLRQVPVATFVSH</sequence>
<gene>
    <name evidence="3" type="ORF">JDN41_06360</name>
</gene>
<dbReference type="PANTHER" id="PTHR46268">
    <property type="entry name" value="STRESS RESPONSE PROTEIN NHAX"/>
    <property type="match status" value="1"/>
</dbReference>
<dbReference type="CDD" id="cd00293">
    <property type="entry name" value="USP-like"/>
    <property type="match status" value="1"/>
</dbReference>
<keyword evidence="4" id="KW-1185">Reference proteome</keyword>
<feature type="domain" description="UspA" evidence="2">
    <location>
        <begin position="187"/>
        <end position="276"/>
    </location>
</feature>
<protein>
    <submittedName>
        <fullName evidence="3">Universal stress protein</fullName>
    </submittedName>
</protein>
<dbReference type="InterPro" id="IPR006016">
    <property type="entry name" value="UspA"/>
</dbReference>
<comment type="caution">
    <text evidence="3">The sequence shown here is derived from an EMBL/GenBank/DDBJ whole genome shotgun (WGS) entry which is preliminary data.</text>
</comment>
<comment type="similarity">
    <text evidence="1">Belongs to the universal stress protein A family.</text>
</comment>
<proteinExistence type="inferred from homology"/>
<evidence type="ECO:0000313" key="3">
    <source>
        <dbReference type="EMBL" id="MBJ7543177.1"/>
    </source>
</evidence>
<dbReference type="RefSeq" id="WP_052036958.1">
    <property type="nucleotide sequence ID" value="NZ_JAEMUK010000011.1"/>
</dbReference>
<dbReference type="Proteomes" id="UP000623250">
    <property type="component" value="Unassembled WGS sequence"/>
</dbReference>
<name>A0A8I1KIZ4_9HYPH</name>